<keyword evidence="2" id="KW-1185">Reference proteome</keyword>
<dbReference type="AlphaFoldDB" id="A0A9N9P8Y2"/>
<sequence>KNESKIFMNPRNKKVDTPKPLVKKRLVPLFDHVPSIKIELRINDSQGESMQPTTIISDDKESYNRLQKEITSLNEETKK</sequence>
<name>A0A9N9P8Y2_9GLOM</name>
<dbReference type="EMBL" id="CAJVPY010029390">
    <property type="protein sequence ID" value="CAG8794125.1"/>
    <property type="molecule type" value="Genomic_DNA"/>
</dbReference>
<gene>
    <name evidence="1" type="ORF">DERYTH_LOCUS22006</name>
</gene>
<feature type="non-terminal residue" evidence="1">
    <location>
        <position position="79"/>
    </location>
</feature>
<comment type="caution">
    <text evidence="1">The sequence shown here is derived from an EMBL/GenBank/DDBJ whole genome shotgun (WGS) entry which is preliminary data.</text>
</comment>
<organism evidence="1 2">
    <name type="scientific">Dentiscutata erythropus</name>
    <dbReference type="NCBI Taxonomy" id="1348616"/>
    <lineage>
        <taxon>Eukaryota</taxon>
        <taxon>Fungi</taxon>
        <taxon>Fungi incertae sedis</taxon>
        <taxon>Mucoromycota</taxon>
        <taxon>Glomeromycotina</taxon>
        <taxon>Glomeromycetes</taxon>
        <taxon>Diversisporales</taxon>
        <taxon>Gigasporaceae</taxon>
        <taxon>Dentiscutata</taxon>
    </lineage>
</organism>
<accession>A0A9N9P8Y2</accession>
<evidence type="ECO:0000313" key="2">
    <source>
        <dbReference type="Proteomes" id="UP000789405"/>
    </source>
</evidence>
<dbReference type="Proteomes" id="UP000789405">
    <property type="component" value="Unassembled WGS sequence"/>
</dbReference>
<feature type="non-terminal residue" evidence="1">
    <location>
        <position position="1"/>
    </location>
</feature>
<proteinExistence type="predicted"/>
<evidence type="ECO:0000313" key="1">
    <source>
        <dbReference type="EMBL" id="CAG8794125.1"/>
    </source>
</evidence>
<protein>
    <submittedName>
        <fullName evidence="1">25952_t:CDS:1</fullName>
    </submittedName>
</protein>
<reference evidence="1" key="1">
    <citation type="submission" date="2021-06" db="EMBL/GenBank/DDBJ databases">
        <authorList>
            <person name="Kallberg Y."/>
            <person name="Tangrot J."/>
            <person name="Rosling A."/>
        </authorList>
    </citation>
    <scope>NUCLEOTIDE SEQUENCE</scope>
    <source>
        <strain evidence="1">MA453B</strain>
    </source>
</reference>